<accession>A0A6G1FUC5</accession>
<keyword evidence="3" id="KW-1185">Reference proteome</keyword>
<feature type="compositionally biased region" description="Basic and acidic residues" evidence="1">
    <location>
        <begin position="205"/>
        <end position="227"/>
    </location>
</feature>
<feature type="compositionally biased region" description="Low complexity" evidence="1">
    <location>
        <begin position="361"/>
        <end position="371"/>
    </location>
</feature>
<dbReference type="AlphaFoldDB" id="A0A6G1FUC5"/>
<feature type="compositionally biased region" description="Acidic residues" evidence="1">
    <location>
        <begin position="236"/>
        <end position="245"/>
    </location>
</feature>
<feature type="compositionally biased region" description="Basic and acidic residues" evidence="1">
    <location>
        <begin position="452"/>
        <end position="467"/>
    </location>
</feature>
<dbReference type="Proteomes" id="UP000504638">
    <property type="component" value="Unplaced"/>
</dbReference>
<reference evidence="2 4" key="1">
    <citation type="submission" date="2020-01" db="EMBL/GenBank/DDBJ databases">
        <authorList>
            <consortium name="DOE Joint Genome Institute"/>
            <person name="Haridas S."/>
            <person name="Albert R."/>
            <person name="Binder M."/>
            <person name="Bloem J."/>
            <person name="Labutti K."/>
            <person name="Salamov A."/>
            <person name="Andreopoulos B."/>
            <person name="Baker S.E."/>
            <person name="Barry K."/>
            <person name="Bills G."/>
            <person name="Bluhm B.H."/>
            <person name="Cannon C."/>
            <person name="Castanera R."/>
            <person name="Culley D.E."/>
            <person name="Daum C."/>
            <person name="Ezra D."/>
            <person name="Gonzalez J.B."/>
            <person name="Henrissat B."/>
            <person name="Kuo A."/>
            <person name="Liang C."/>
            <person name="Lipzen A."/>
            <person name="Lutzoni F."/>
            <person name="Magnuson J."/>
            <person name="Mondo S."/>
            <person name="Nolan M."/>
            <person name="Ohm R."/>
            <person name="Pangilinan J."/>
            <person name="Park H.-J."/>
            <person name="Ramirez L."/>
            <person name="Alfaro M."/>
            <person name="Sun H."/>
            <person name="Tritt A."/>
            <person name="Yoshinaga Y."/>
            <person name="Zwiers L.-H."/>
            <person name="Turgeon B.G."/>
            <person name="Goodwin S.B."/>
            <person name="Spatafora J.W."/>
            <person name="Crous P.W."/>
            <person name="Grigoriev I.V."/>
        </authorList>
    </citation>
    <scope>NUCLEOTIDE SEQUENCE</scope>
    <source>
        <strain evidence="2 4">CBS 781.70</strain>
    </source>
</reference>
<feature type="compositionally biased region" description="Low complexity" evidence="1">
    <location>
        <begin position="192"/>
        <end position="203"/>
    </location>
</feature>
<sequence>MTTVSAQPIPVHTTISSQSSWDYAVPVERENIDSGDTNPSETPIANGAPRQPLMQHTGTNEQRPNRSDTLESNLSTSTTNGKHLAQHAPRSNPVSKKHSKSSMGSDPDGFGDLYKAPSAEARNLPHSADHGGKRKLSSSSKGMSPNLSQSSSAPIPGGLGAAFDHDFWIHRDKLAQIESRELEEAGFRLPASRSGSRSASSSRNRFHDHGDEINGEPGHGREREEKKQRRISPIPAEDEAEDGAIDFELRTPEEVAADMVEPESWGSSPYPSRILRPSTSRIPIAKMSPVPVSSDMVDRDSPLSRSRNGSGAWGSMDGGVAFPRNGHSRARSRSAGSQVLLDDAELQTPTDSPPRRKTTVSPGQSPSSSPPRANKKGSVTKRGIPSASKPRVVSNTNRGAKSPEKRPGTSSGRPSTSHAAPEGDPPWLASMYKPDPRLPPDQQMLPTHAKRMAQERWESEGKTGSAYDRDFRLLNAADYAPPVRSSAGSAAEIKGAHRGAEADDDGRNIDLEWPLPSPTLPKEANGSPRPGTSESHGGYKITPSLRGVAATSPSIGGSKLSAGQPQGLDLNQRPVRVQEPVDDEKAGKKKGCTCCVVM</sequence>
<evidence type="ECO:0000313" key="4">
    <source>
        <dbReference type="RefSeq" id="XP_033530981.1"/>
    </source>
</evidence>
<evidence type="ECO:0000256" key="1">
    <source>
        <dbReference type="SAM" id="MobiDB-lite"/>
    </source>
</evidence>
<protein>
    <recommendedName>
        <fullName evidence="5">Pal1-domain-containing protein</fullName>
    </recommendedName>
</protein>
<dbReference type="RefSeq" id="XP_033530981.1">
    <property type="nucleotide sequence ID" value="XM_033674019.1"/>
</dbReference>
<dbReference type="OrthoDB" id="10249311at2759"/>
<feature type="compositionally biased region" description="Basic and acidic residues" evidence="1">
    <location>
        <begin position="494"/>
        <end position="510"/>
    </location>
</feature>
<organism evidence="2">
    <name type="scientific">Eremomyces bilateralis CBS 781.70</name>
    <dbReference type="NCBI Taxonomy" id="1392243"/>
    <lineage>
        <taxon>Eukaryota</taxon>
        <taxon>Fungi</taxon>
        <taxon>Dikarya</taxon>
        <taxon>Ascomycota</taxon>
        <taxon>Pezizomycotina</taxon>
        <taxon>Dothideomycetes</taxon>
        <taxon>Dothideomycetes incertae sedis</taxon>
        <taxon>Eremomycetales</taxon>
        <taxon>Eremomycetaceae</taxon>
        <taxon>Eremomyces</taxon>
    </lineage>
</organism>
<feature type="region of interest" description="Disordered" evidence="1">
    <location>
        <begin position="480"/>
        <end position="574"/>
    </location>
</feature>
<evidence type="ECO:0008006" key="5">
    <source>
        <dbReference type="Google" id="ProtNLM"/>
    </source>
</evidence>
<dbReference type="GeneID" id="54414589"/>
<proteinExistence type="predicted"/>
<name>A0A6G1FUC5_9PEZI</name>
<gene>
    <name evidence="2 4" type="ORF">P152DRAFT_161275</name>
</gene>
<feature type="compositionally biased region" description="Polar residues" evidence="1">
    <location>
        <begin position="34"/>
        <end position="43"/>
    </location>
</feature>
<feature type="region of interest" description="Disordered" evidence="1">
    <location>
        <begin position="1"/>
        <end position="162"/>
    </location>
</feature>
<evidence type="ECO:0000313" key="2">
    <source>
        <dbReference type="EMBL" id="KAF1809350.1"/>
    </source>
</evidence>
<reference evidence="4" key="3">
    <citation type="submission" date="2025-04" db="UniProtKB">
        <authorList>
            <consortium name="RefSeq"/>
        </authorList>
    </citation>
    <scope>IDENTIFICATION</scope>
    <source>
        <strain evidence="4">CBS 781.70</strain>
    </source>
</reference>
<dbReference type="EMBL" id="ML975173">
    <property type="protein sequence ID" value="KAF1809350.1"/>
    <property type="molecule type" value="Genomic_DNA"/>
</dbReference>
<feature type="compositionally biased region" description="Low complexity" evidence="1">
    <location>
        <begin position="70"/>
        <end position="80"/>
    </location>
</feature>
<reference evidence="4" key="2">
    <citation type="submission" date="2020-04" db="EMBL/GenBank/DDBJ databases">
        <authorList>
            <consortium name="NCBI Genome Project"/>
        </authorList>
    </citation>
    <scope>NUCLEOTIDE SEQUENCE</scope>
    <source>
        <strain evidence="4">CBS 781.70</strain>
    </source>
</reference>
<evidence type="ECO:0000313" key="3">
    <source>
        <dbReference type="Proteomes" id="UP000504638"/>
    </source>
</evidence>
<feature type="compositionally biased region" description="Polar residues" evidence="1">
    <location>
        <begin position="408"/>
        <end position="418"/>
    </location>
</feature>
<feature type="region of interest" description="Disordered" evidence="1">
    <location>
        <begin position="184"/>
        <end position="467"/>
    </location>
</feature>